<proteinExistence type="predicted"/>
<name>A0A9P1E995_CUSEU</name>
<gene>
    <name evidence="1" type="ORF">CEURO_LOCUS10140</name>
</gene>
<organism evidence="1 2">
    <name type="scientific">Cuscuta europaea</name>
    <name type="common">European dodder</name>
    <dbReference type="NCBI Taxonomy" id="41803"/>
    <lineage>
        <taxon>Eukaryota</taxon>
        <taxon>Viridiplantae</taxon>
        <taxon>Streptophyta</taxon>
        <taxon>Embryophyta</taxon>
        <taxon>Tracheophyta</taxon>
        <taxon>Spermatophyta</taxon>
        <taxon>Magnoliopsida</taxon>
        <taxon>eudicotyledons</taxon>
        <taxon>Gunneridae</taxon>
        <taxon>Pentapetalae</taxon>
        <taxon>asterids</taxon>
        <taxon>lamiids</taxon>
        <taxon>Solanales</taxon>
        <taxon>Convolvulaceae</taxon>
        <taxon>Cuscuteae</taxon>
        <taxon>Cuscuta</taxon>
        <taxon>Cuscuta subgen. Cuscuta</taxon>
    </lineage>
</organism>
<dbReference type="EMBL" id="CAMAPE010000019">
    <property type="protein sequence ID" value="CAH9087624.1"/>
    <property type="molecule type" value="Genomic_DNA"/>
</dbReference>
<evidence type="ECO:0000313" key="2">
    <source>
        <dbReference type="Proteomes" id="UP001152484"/>
    </source>
</evidence>
<reference evidence="1" key="1">
    <citation type="submission" date="2022-07" db="EMBL/GenBank/DDBJ databases">
        <authorList>
            <person name="Macas J."/>
            <person name="Novak P."/>
            <person name="Neumann P."/>
        </authorList>
    </citation>
    <scope>NUCLEOTIDE SEQUENCE</scope>
</reference>
<accession>A0A9P1E995</accession>
<evidence type="ECO:0000313" key="1">
    <source>
        <dbReference type="EMBL" id="CAH9087624.1"/>
    </source>
</evidence>
<dbReference type="Proteomes" id="UP001152484">
    <property type="component" value="Unassembled WGS sequence"/>
</dbReference>
<comment type="caution">
    <text evidence="1">The sequence shown here is derived from an EMBL/GenBank/DDBJ whole genome shotgun (WGS) entry which is preliminary data.</text>
</comment>
<sequence length="102" mass="11992">MNMYLLEGNKSDGGVNHGNDFKQFLREVVQGLMRTRSHHIDRMNFSHYYRQELNVRPQSKCELPHSVTLSDSYGCLIQIILVDVKWRQPKSLHKINEFDTNS</sequence>
<dbReference type="AlphaFoldDB" id="A0A9P1E995"/>
<protein>
    <submittedName>
        <fullName evidence="1">Uncharacterized protein</fullName>
    </submittedName>
</protein>
<keyword evidence="2" id="KW-1185">Reference proteome</keyword>